<accession>A0ABD3I8T3</accession>
<dbReference type="Gene3D" id="3.40.50.1820">
    <property type="entry name" value="alpha/beta hydrolase"/>
    <property type="match status" value="1"/>
</dbReference>
<comment type="similarity">
    <text evidence="1">Belongs to the GPI inositol-deacylase family.</text>
</comment>
<evidence type="ECO:0000259" key="2">
    <source>
        <dbReference type="Pfam" id="PF07819"/>
    </source>
</evidence>
<keyword evidence="1" id="KW-0256">Endoplasmic reticulum</keyword>
<dbReference type="Pfam" id="PF07819">
    <property type="entry name" value="PGAP1"/>
    <property type="match status" value="1"/>
</dbReference>
<proteinExistence type="inferred from homology"/>
<comment type="function">
    <text evidence="1">Involved in inositol deacylation of GPI-anchored proteins which plays important roles in the quality control and ER-associated degradation of GPI-anchored proteins.</text>
</comment>
<dbReference type="InterPro" id="IPR012908">
    <property type="entry name" value="PGAP1-ab_dom-like"/>
</dbReference>
<evidence type="ECO:0000313" key="4">
    <source>
        <dbReference type="Proteomes" id="UP001633002"/>
    </source>
</evidence>
<keyword evidence="1" id="KW-0472">Membrane</keyword>
<keyword evidence="1" id="KW-0813">Transport</keyword>
<evidence type="ECO:0000256" key="1">
    <source>
        <dbReference type="RuleBase" id="RU365011"/>
    </source>
</evidence>
<feature type="domain" description="GPI inositol-deacylase PGAP1-like alpha/beta" evidence="2">
    <location>
        <begin position="197"/>
        <end position="242"/>
    </location>
</feature>
<sequence length="405" mass="43580">MAVRLVPLDQLPRIFEMPSLPASPATFCTNNVFGGGVSSARPSVSHETLLPRFHRTRASLKVSPQNVVAAHEVCVSRLTCKVGRYGGRPVSAASVDAGQVETTDALESSKKISKVCRPCVILPGLGNNTTDYDALVADLESRGVSATVVRVARVDWLRNAAGLLDGNYWKGTLSPRPVLNWYLDRVRIAIEAARGDSEGDGKVSLIGHSAGGWLARVYMAEFGTEDIGLLLTLGTPHLPPPRGVPGVFDQTRGLLYHVENTSPGAFHAPDVKYVCIAGRYLKGRDFGAEKTPPVASTGVGTLDLEEVAGREAQIAVDPEQAATVVQEAPPRFRERFVGAGYKQVCGKADVWGDGVVPEESAYLEGAINIGFEGVYHSPVGSSSERPWYGTPEILDRWVHHLFDDE</sequence>
<dbReference type="GO" id="GO:0015031">
    <property type="term" value="P:protein transport"/>
    <property type="evidence" value="ECO:0007669"/>
    <property type="project" value="UniProtKB-KW"/>
</dbReference>
<keyword evidence="1" id="KW-0653">Protein transport</keyword>
<organism evidence="3 4">
    <name type="scientific">Riccia sorocarpa</name>
    <dbReference type="NCBI Taxonomy" id="122646"/>
    <lineage>
        <taxon>Eukaryota</taxon>
        <taxon>Viridiplantae</taxon>
        <taxon>Streptophyta</taxon>
        <taxon>Embryophyta</taxon>
        <taxon>Marchantiophyta</taxon>
        <taxon>Marchantiopsida</taxon>
        <taxon>Marchantiidae</taxon>
        <taxon>Marchantiales</taxon>
        <taxon>Ricciaceae</taxon>
        <taxon>Riccia</taxon>
    </lineage>
</organism>
<dbReference type="EC" id="3.1.-.-" evidence="1"/>
<comment type="subcellular location">
    <subcellularLocation>
        <location evidence="1">Endoplasmic reticulum membrane</location>
    </subcellularLocation>
</comment>
<dbReference type="EMBL" id="JBJQOH010000001">
    <property type="protein sequence ID" value="KAL3699142.1"/>
    <property type="molecule type" value="Genomic_DNA"/>
</dbReference>
<keyword evidence="1" id="KW-0378">Hydrolase</keyword>
<dbReference type="SUPFAM" id="SSF53474">
    <property type="entry name" value="alpha/beta-Hydrolases"/>
    <property type="match status" value="1"/>
</dbReference>
<keyword evidence="4" id="KW-1185">Reference proteome</keyword>
<dbReference type="PANTHER" id="PTHR47909:SF2">
    <property type="entry name" value="GPI INOSITOL-DEACYLASE"/>
    <property type="match status" value="1"/>
</dbReference>
<dbReference type="GO" id="GO:0005789">
    <property type="term" value="C:endoplasmic reticulum membrane"/>
    <property type="evidence" value="ECO:0007669"/>
    <property type="project" value="UniProtKB-SubCell"/>
</dbReference>
<name>A0ABD3I8T3_9MARC</name>
<gene>
    <name evidence="3" type="ORF">R1sor_017164</name>
</gene>
<dbReference type="Proteomes" id="UP001633002">
    <property type="component" value="Unassembled WGS sequence"/>
</dbReference>
<dbReference type="PANTHER" id="PTHR47909">
    <property type="entry name" value="ALPHA/BETA-HYDROLASES SUPERFAMILY PROTEIN"/>
    <property type="match status" value="1"/>
</dbReference>
<evidence type="ECO:0000313" key="3">
    <source>
        <dbReference type="EMBL" id="KAL3699142.1"/>
    </source>
</evidence>
<dbReference type="AlphaFoldDB" id="A0ABD3I8T3"/>
<reference evidence="3 4" key="1">
    <citation type="submission" date="2024-09" db="EMBL/GenBank/DDBJ databases">
        <title>Chromosome-scale assembly of Riccia sorocarpa.</title>
        <authorList>
            <person name="Paukszto L."/>
        </authorList>
    </citation>
    <scope>NUCLEOTIDE SEQUENCE [LARGE SCALE GENOMIC DNA]</scope>
    <source>
        <strain evidence="3">LP-2024</strain>
        <tissue evidence="3">Aerial parts of the thallus</tissue>
    </source>
</reference>
<dbReference type="InterPro" id="IPR029058">
    <property type="entry name" value="AB_hydrolase_fold"/>
</dbReference>
<comment type="caution">
    <text evidence="3">The sequence shown here is derived from an EMBL/GenBank/DDBJ whole genome shotgun (WGS) entry which is preliminary data.</text>
</comment>
<dbReference type="GO" id="GO:0016787">
    <property type="term" value="F:hydrolase activity"/>
    <property type="evidence" value="ECO:0007669"/>
    <property type="project" value="UniProtKB-KW"/>
</dbReference>
<protein>
    <recommendedName>
        <fullName evidence="1">GPI inositol-deacylase</fullName>
        <ecNumber evidence="1">3.1.-.-</ecNumber>
    </recommendedName>
</protein>